<feature type="compositionally biased region" description="Polar residues" evidence="1">
    <location>
        <begin position="79"/>
        <end position="88"/>
    </location>
</feature>
<organism evidence="3 4">
    <name type="scientific">Penicillium capsulatum</name>
    <dbReference type="NCBI Taxonomy" id="69766"/>
    <lineage>
        <taxon>Eukaryota</taxon>
        <taxon>Fungi</taxon>
        <taxon>Dikarya</taxon>
        <taxon>Ascomycota</taxon>
        <taxon>Pezizomycotina</taxon>
        <taxon>Eurotiomycetes</taxon>
        <taxon>Eurotiomycetidae</taxon>
        <taxon>Eurotiales</taxon>
        <taxon>Aspergillaceae</taxon>
        <taxon>Penicillium</taxon>
    </lineage>
</organism>
<proteinExistence type="predicted"/>
<feature type="compositionally biased region" description="Low complexity" evidence="1">
    <location>
        <begin position="89"/>
        <end position="144"/>
    </location>
</feature>
<feature type="chain" id="PRO_5040833394" description="GPI anchored protein" evidence="2">
    <location>
        <begin position="21"/>
        <end position="167"/>
    </location>
</feature>
<gene>
    <name evidence="3" type="ORF">N7492_003824</name>
</gene>
<evidence type="ECO:0000256" key="1">
    <source>
        <dbReference type="SAM" id="MobiDB-lite"/>
    </source>
</evidence>
<name>A0A9W9IKB4_9EURO</name>
<sequence>MRATILFASLSALALQGAVAQSSSEVNPAVQYLTQTDANGVVTGQPVAVTSQAAAVTSQPAVVTSQDPAASIPAGLSSPVVTPQRSSLTSVVRSSGTPSVSGSSSGKTTATPSASSTDSSSSSESSSKTGSASSSANASTSTGGAAMATAAPVGLGVVAGAAMAAFL</sequence>
<feature type="signal peptide" evidence="2">
    <location>
        <begin position="1"/>
        <end position="20"/>
    </location>
</feature>
<dbReference type="EMBL" id="JAPQKO010000002">
    <property type="protein sequence ID" value="KAJ5180614.1"/>
    <property type="molecule type" value="Genomic_DNA"/>
</dbReference>
<accession>A0A9W9IKB4</accession>
<evidence type="ECO:0000313" key="4">
    <source>
        <dbReference type="Proteomes" id="UP001146351"/>
    </source>
</evidence>
<evidence type="ECO:0000256" key="2">
    <source>
        <dbReference type="SAM" id="SignalP"/>
    </source>
</evidence>
<reference evidence="3" key="1">
    <citation type="submission" date="2022-11" db="EMBL/GenBank/DDBJ databases">
        <authorList>
            <person name="Petersen C."/>
        </authorList>
    </citation>
    <scope>NUCLEOTIDE SEQUENCE</scope>
    <source>
        <strain evidence="3">IBT 21917</strain>
    </source>
</reference>
<evidence type="ECO:0000313" key="3">
    <source>
        <dbReference type="EMBL" id="KAJ5180614.1"/>
    </source>
</evidence>
<keyword evidence="4" id="KW-1185">Reference proteome</keyword>
<protein>
    <recommendedName>
        <fullName evidence="5">GPI anchored protein</fullName>
    </recommendedName>
</protein>
<keyword evidence="2" id="KW-0732">Signal</keyword>
<dbReference type="OrthoDB" id="5429002at2759"/>
<dbReference type="Proteomes" id="UP001146351">
    <property type="component" value="Unassembled WGS sequence"/>
</dbReference>
<evidence type="ECO:0008006" key="5">
    <source>
        <dbReference type="Google" id="ProtNLM"/>
    </source>
</evidence>
<feature type="region of interest" description="Disordered" evidence="1">
    <location>
        <begin position="65"/>
        <end position="144"/>
    </location>
</feature>
<dbReference type="AlphaFoldDB" id="A0A9W9IKB4"/>
<comment type="caution">
    <text evidence="3">The sequence shown here is derived from an EMBL/GenBank/DDBJ whole genome shotgun (WGS) entry which is preliminary data.</text>
</comment>
<reference evidence="3" key="2">
    <citation type="journal article" date="2023" name="IMA Fungus">
        <title>Comparative genomic study of the Penicillium genus elucidates a diverse pangenome and 15 lateral gene transfer events.</title>
        <authorList>
            <person name="Petersen C."/>
            <person name="Sorensen T."/>
            <person name="Nielsen M.R."/>
            <person name="Sondergaard T.E."/>
            <person name="Sorensen J.L."/>
            <person name="Fitzpatrick D.A."/>
            <person name="Frisvad J.C."/>
            <person name="Nielsen K.L."/>
        </authorList>
    </citation>
    <scope>NUCLEOTIDE SEQUENCE</scope>
    <source>
        <strain evidence="3">IBT 21917</strain>
    </source>
</reference>